<dbReference type="InterPro" id="IPR002931">
    <property type="entry name" value="Transglutaminase-like"/>
</dbReference>
<dbReference type="AlphaFoldDB" id="A0A3D1JG74"/>
<reference evidence="2 3" key="1">
    <citation type="journal article" date="2018" name="Nat. Biotechnol.">
        <title>A standardized bacterial taxonomy based on genome phylogeny substantially revises the tree of life.</title>
        <authorList>
            <person name="Parks D.H."/>
            <person name="Chuvochina M."/>
            <person name="Waite D.W."/>
            <person name="Rinke C."/>
            <person name="Skarshewski A."/>
            <person name="Chaumeil P.A."/>
            <person name="Hugenholtz P."/>
        </authorList>
    </citation>
    <scope>NUCLEOTIDE SEQUENCE [LARGE SCALE GENOMIC DNA]</scope>
    <source>
        <strain evidence="2">UBA8781</strain>
    </source>
</reference>
<dbReference type="Gene3D" id="3.10.620.30">
    <property type="match status" value="1"/>
</dbReference>
<sequence length="284" mass="32754">MNPPNDQEIITDYLHHGPMTDPRSFAQLYHPLPNDVPALVKTVQGLMVHIFWAGAYQLQLTPERETEVTLRPVWRKLARILELDPSPLTQPREKEQKLVGNCRDFTVLTVSILRARGFPARSRCGFGTYFLPNHYEDHWVLEYWNEPQKRWVMVDAQLDELQQEKLKLAIDPLDMPAGVFVTGGEAWLMAREGKADPDHFGIFDYHGMDFIKGNLLRDLLALNRFEVLPWDIWGILEKPVAEMSAQELAQLDECARICQRADVPAARAFYETHPAYHAPLEWAD</sequence>
<accession>A0A3D1JG74</accession>
<evidence type="ECO:0000313" key="3">
    <source>
        <dbReference type="Proteomes" id="UP000264141"/>
    </source>
</evidence>
<dbReference type="RefSeq" id="WP_062193254.1">
    <property type="nucleotide sequence ID" value="NZ_DF967965.1"/>
</dbReference>
<dbReference type="STRING" id="229919.GCA_001050195_02093"/>
<proteinExistence type="predicted"/>
<dbReference type="InterPro" id="IPR038765">
    <property type="entry name" value="Papain-like_cys_pep_sf"/>
</dbReference>
<dbReference type="Pfam" id="PF01841">
    <property type="entry name" value="Transglut_core"/>
    <property type="match status" value="1"/>
</dbReference>
<protein>
    <submittedName>
        <fullName evidence="2">Transglutaminase domain-containing protein</fullName>
    </submittedName>
</protein>
<dbReference type="OrthoDB" id="148799at2"/>
<name>A0A3D1JG74_9CHLR</name>
<evidence type="ECO:0000313" key="2">
    <source>
        <dbReference type="EMBL" id="HCE17225.1"/>
    </source>
</evidence>
<evidence type="ECO:0000259" key="1">
    <source>
        <dbReference type="Pfam" id="PF01841"/>
    </source>
</evidence>
<feature type="domain" description="Transglutaminase-like" evidence="1">
    <location>
        <begin position="99"/>
        <end position="156"/>
    </location>
</feature>
<dbReference type="SUPFAM" id="SSF54001">
    <property type="entry name" value="Cysteine proteinases"/>
    <property type="match status" value="1"/>
</dbReference>
<gene>
    <name evidence="2" type="ORF">DEQ80_05145</name>
</gene>
<dbReference type="Proteomes" id="UP000264141">
    <property type="component" value="Unassembled WGS sequence"/>
</dbReference>
<dbReference type="EMBL" id="DPBP01000022">
    <property type="protein sequence ID" value="HCE17225.1"/>
    <property type="molecule type" value="Genomic_DNA"/>
</dbReference>
<comment type="caution">
    <text evidence="2">The sequence shown here is derived from an EMBL/GenBank/DDBJ whole genome shotgun (WGS) entry which is preliminary data.</text>
</comment>
<organism evidence="2 3">
    <name type="scientific">Anaerolinea thermolimosa</name>
    <dbReference type="NCBI Taxonomy" id="229919"/>
    <lineage>
        <taxon>Bacteria</taxon>
        <taxon>Bacillati</taxon>
        <taxon>Chloroflexota</taxon>
        <taxon>Anaerolineae</taxon>
        <taxon>Anaerolineales</taxon>
        <taxon>Anaerolineaceae</taxon>
        <taxon>Anaerolinea</taxon>
    </lineage>
</organism>